<dbReference type="GO" id="GO:0016592">
    <property type="term" value="C:mediator complex"/>
    <property type="evidence" value="ECO:0007669"/>
    <property type="project" value="TreeGrafter"/>
</dbReference>
<protein>
    <submittedName>
        <fullName evidence="1">Mediator of RNA polymerase II transcription subunit</fullName>
    </submittedName>
</protein>
<accession>A0AAW2RMQ3</accession>
<proteinExistence type="predicted"/>
<dbReference type="EMBL" id="JACGWK010000001">
    <property type="protein sequence ID" value="KAL0380741.1"/>
    <property type="molecule type" value="Genomic_DNA"/>
</dbReference>
<evidence type="ECO:0000313" key="1">
    <source>
        <dbReference type="EMBL" id="KAL0380741.1"/>
    </source>
</evidence>
<sequence length="298" mass="31833">MSQGNLPVPQMVQTGMSMNQNMMSGTGTTGMPSGTGNMMPTPGMSQQIQPGMQPVGVNSNNSVTNMPLNQQTSSTIQPAQSKYVKVWRGTYLDSDKASLFSSPDWRQYVGKADFLVFRAMDQHGFLGQLQEKKLCAVIQLPSQTLLLSVSDKAYRLIGMLFPGSSNSYKHNNTRIYNSYNNSNSSSSSNHNSFPIAAATTAAHAAPATTTAHAAPATAAAHAASTTATATTTAAAAAAADPTNAATATTDGGYGYKSSLHARFWTIAIVVPGASFLTRRTSYAWRYLYELTRLILYMQ</sequence>
<dbReference type="GO" id="GO:0045944">
    <property type="term" value="P:positive regulation of transcription by RNA polymerase II"/>
    <property type="evidence" value="ECO:0007669"/>
    <property type="project" value="TreeGrafter"/>
</dbReference>
<dbReference type="AlphaFoldDB" id="A0AAW2RMQ3"/>
<dbReference type="PANTHER" id="PTHR12433">
    <property type="entry name" value="MEDIATOR OF RNA POLYMERASE II TRANSCRIPTION SUBUNIT 25"/>
    <property type="match status" value="1"/>
</dbReference>
<comment type="caution">
    <text evidence="1">The sequence shown here is derived from an EMBL/GenBank/DDBJ whole genome shotgun (WGS) entry which is preliminary data.</text>
</comment>
<reference evidence="1" key="2">
    <citation type="journal article" date="2024" name="Plant">
        <title>Genomic evolution and insights into agronomic trait innovations of Sesamum species.</title>
        <authorList>
            <person name="Miao H."/>
            <person name="Wang L."/>
            <person name="Qu L."/>
            <person name="Liu H."/>
            <person name="Sun Y."/>
            <person name="Le M."/>
            <person name="Wang Q."/>
            <person name="Wei S."/>
            <person name="Zheng Y."/>
            <person name="Lin W."/>
            <person name="Duan Y."/>
            <person name="Cao H."/>
            <person name="Xiong S."/>
            <person name="Wang X."/>
            <person name="Wei L."/>
            <person name="Li C."/>
            <person name="Ma Q."/>
            <person name="Ju M."/>
            <person name="Zhao R."/>
            <person name="Li G."/>
            <person name="Mu C."/>
            <person name="Tian Q."/>
            <person name="Mei H."/>
            <person name="Zhang T."/>
            <person name="Gao T."/>
            <person name="Zhang H."/>
        </authorList>
    </citation>
    <scope>NUCLEOTIDE SEQUENCE</scope>
    <source>
        <strain evidence="1">G01</strain>
    </source>
</reference>
<reference evidence="1" key="1">
    <citation type="submission" date="2020-06" db="EMBL/GenBank/DDBJ databases">
        <authorList>
            <person name="Li T."/>
            <person name="Hu X."/>
            <person name="Zhang T."/>
            <person name="Song X."/>
            <person name="Zhang H."/>
            <person name="Dai N."/>
            <person name="Sheng W."/>
            <person name="Hou X."/>
            <person name="Wei L."/>
        </authorList>
    </citation>
    <scope>NUCLEOTIDE SEQUENCE</scope>
    <source>
        <strain evidence="1">G01</strain>
        <tissue evidence="1">Leaf</tissue>
    </source>
</reference>
<name>A0AAW2RMQ3_9LAMI</name>
<organism evidence="1">
    <name type="scientific">Sesamum angustifolium</name>
    <dbReference type="NCBI Taxonomy" id="2727405"/>
    <lineage>
        <taxon>Eukaryota</taxon>
        <taxon>Viridiplantae</taxon>
        <taxon>Streptophyta</taxon>
        <taxon>Embryophyta</taxon>
        <taxon>Tracheophyta</taxon>
        <taxon>Spermatophyta</taxon>
        <taxon>Magnoliopsida</taxon>
        <taxon>eudicotyledons</taxon>
        <taxon>Gunneridae</taxon>
        <taxon>Pentapetalae</taxon>
        <taxon>asterids</taxon>
        <taxon>lamiids</taxon>
        <taxon>Lamiales</taxon>
        <taxon>Pedaliaceae</taxon>
        <taxon>Sesamum</taxon>
    </lineage>
</organism>
<dbReference type="GO" id="GO:0005667">
    <property type="term" value="C:transcription regulator complex"/>
    <property type="evidence" value="ECO:0007669"/>
    <property type="project" value="TreeGrafter"/>
</dbReference>
<gene>
    <name evidence="1" type="ORF">Sangu_0138400</name>
</gene>
<dbReference type="PANTHER" id="PTHR12433:SF11">
    <property type="entry name" value="MEDIATOR OF RNA POLYMERASE II TRANSCRIPTION SUBUNIT 25"/>
    <property type="match status" value="1"/>
</dbReference>